<dbReference type="Proteomes" id="UP001161409">
    <property type="component" value="Unassembled WGS sequence"/>
</dbReference>
<feature type="domain" description="Ketoreductase" evidence="4">
    <location>
        <begin position="37"/>
        <end position="208"/>
    </location>
</feature>
<comment type="caution">
    <text evidence="5">The sequence shown here is derived from an EMBL/GenBank/DDBJ whole genome shotgun (WGS) entry which is preliminary data.</text>
</comment>
<accession>A0ABQ5U744</accession>
<dbReference type="PANTHER" id="PTHR44196">
    <property type="entry name" value="DEHYDROGENASE/REDUCTASE SDR FAMILY MEMBER 7B"/>
    <property type="match status" value="1"/>
</dbReference>
<evidence type="ECO:0000256" key="1">
    <source>
        <dbReference type="ARBA" id="ARBA00006484"/>
    </source>
</evidence>
<dbReference type="Gene3D" id="3.40.50.720">
    <property type="entry name" value="NAD(P)-binding Rossmann-like Domain"/>
    <property type="match status" value="1"/>
</dbReference>
<comment type="similarity">
    <text evidence="1 3">Belongs to the short-chain dehydrogenases/reductases (SDR) family.</text>
</comment>
<dbReference type="Pfam" id="PF00106">
    <property type="entry name" value="adh_short"/>
    <property type="match status" value="1"/>
</dbReference>
<evidence type="ECO:0000256" key="3">
    <source>
        <dbReference type="RuleBase" id="RU000363"/>
    </source>
</evidence>
<dbReference type="PRINTS" id="PR00080">
    <property type="entry name" value="SDRFAMILY"/>
</dbReference>
<sequence length="287" mass="30358">MVTRSDLESDPWTSIGRMVEQARQEKPPEANGPLSGQHILIAGGNRGLGFHIAETLAAQGAALSLMARDLGTLHEKREQLLARFGGQVHDGLLDVRNPAEIETALEWACNLYGPPTALINATGLPCTAPFDATGIDDWNTILDTNLTGARNLIEAALPHFREKGHGCVINFAPASVLDGAPGQAAYAAAKAGLLSLGKSLDKELADDNIRFFTLCPGIILTAETEKALDDIAAAQSMPVADVIAHVATANGQARLLAPQEISRVVLDILLGHQQERVIYLPGDTADG</sequence>
<dbReference type="CDD" id="cd05233">
    <property type="entry name" value="SDR_c"/>
    <property type="match status" value="1"/>
</dbReference>
<dbReference type="RefSeq" id="WP_169561204.1">
    <property type="nucleotide sequence ID" value="NZ_BSNF01000008.1"/>
</dbReference>
<dbReference type="InterPro" id="IPR002347">
    <property type="entry name" value="SDR_fam"/>
</dbReference>
<keyword evidence="2" id="KW-0560">Oxidoreductase</keyword>
<protein>
    <submittedName>
        <fullName evidence="5">Short-chain dehydrogenase</fullName>
    </submittedName>
</protein>
<reference evidence="5" key="2">
    <citation type="submission" date="2023-01" db="EMBL/GenBank/DDBJ databases">
        <title>Draft genome sequence of Sneathiella chinensis strain NBRC 103408.</title>
        <authorList>
            <person name="Sun Q."/>
            <person name="Mori K."/>
        </authorList>
    </citation>
    <scope>NUCLEOTIDE SEQUENCE</scope>
    <source>
        <strain evidence="5">NBRC 103408</strain>
    </source>
</reference>
<dbReference type="PRINTS" id="PR00081">
    <property type="entry name" value="GDHRDH"/>
</dbReference>
<dbReference type="SUPFAM" id="SSF51735">
    <property type="entry name" value="NAD(P)-binding Rossmann-fold domains"/>
    <property type="match status" value="1"/>
</dbReference>
<dbReference type="PANTHER" id="PTHR44196:SF1">
    <property type="entry name" value="DEHYDROGENASE_REDUCTASE SDR FAMILY MEMBER 7B"/>
    <property type="match status" value="1"/>
</dbReference>
<gene>
    <name evidence="5" type="ORF">GCM10007924_23580</name>
</gene>
<proteinExistence type="inferred from homology"/>
<dbReference type="EMBL" id="BSNF01000008">
    <property type="protein sequence ID" value="GLQ07137.1"/>
    <property type="molecule type" value="Genomic_DNA"/>
</dbReference>
<dbReference type="InterPro" id="IPR057326">
    <property type="entry name" value="KR_dom"/>
</dbReference>
<evidence type="ECO:0000256" key="2">
    <source>
        <dbReference type="ARBA" id="ARBA00023002"/>
    </source>
</evidence>
<keyword evidence="6" id="KW-1185">Reference proteome</keyword>
<evidence type="ECO:0000259" key="4">
    <source>
        <dbReference type="SMART" id="SM00822"/>
    </source>
</evidence>
<reference evidence="5" key="1">
    <citation type="journal article" date="2014" name="Int. J. Syst. Evol. Microbiol.">
        <title>Complete genome of a new Firmicutes species belonging to the dominant human colonic microbiota ('Ruminococcus bicirculans') reveals two chromosomes and a selective capacity to utilize plant glucans.</title>
        <authorList>
            <consortium name="NISC Comparative Sequencing Program"/>
            <person name="Wegmann U."/>
            <person name="Louis P."/>
            <person name="Goesmann A."/>
            <person name="Henrissat B."/>
            <person name="Duncan S.H."/>
            <person name="Flint H.J."/>
        </authorList>
    </citation>
    <scope>NUCLEOTIDE SEQUENCE</scope>
    <source>
        <strain evidence="5">NBRC 103408</strain>
    </source>
</reference>
<evidence type="ECO:0000313" key="5">
    <source>
        <dbReference type="EMBL" id="GLQ07137.1"/>
    </source>
</evidence>
<dbReference type="SMART" id="SM00822">
    <property type="entry name" value="PKS_KR"/>
    <property type="match status" value="1"/>
</dbReference>
<name>A0ABQ5U744_9PROT</name>
<organism evidence="5 6">
    <name type="scientific">Sneathiella chinensis</name>
    <dbReference type="NCBI Taxonomy" id="349750"/>
    <lineage>
        <taxon>Bacteria</taxon>
        <taxon>Pseudomonadati</taxon>
        <taxon>Pseudomonadota</taxon>
        <taxon>Alphaproteobacteria</taxon>
        <taxon>Sneathiellales</taxon>
        <taxon>Sneathiellaceae</taxon>
        <taxon>Sneathiella</taxon>
    </lineage>
</organism>
<dbReference type="InterPro" id="IPR036291">
    <property type="entry name" value="NAD(P)-bd_dom_sf"/>
</dbReference>
<evidence type="ECO:0000313" key="6">
    <source>
        <dbReference type="Proteomes" id="UP001161409"/>
    </source>
</evidence>